<feature type="compositionally biased region" description="Basic and acidic residues" evidence="19">
    <location>
        <begin position="245"/>
        <end position="266"/>
    </location>
</feature>
<evidence type="ECO:0000256" key="12">
    <source>
        <dbReference type="ARBA" id="ARBA00022833"/>
    </source>
</evidence>
<dbReference type="PROSITE" id="PS50089">
    <property type="entry name" value="ZF_RING_2"/>
    <property type="match status" value="1"/>
</dbReference>
<dbReference type="InterPro" id="IPR039577">
    <property type="entry name" value="Rad18"/>
</dbReference>
<evidence type="ECO:0000259" key="20">
    <source>
        <dbReference type="PROSITE" id="PS50089"/>
    </source>
</evidence>
<keyword evidence="24" id="KW-1185">Reference proteome</keyword>
<keyword evidence="9 17" id="KW-0227">DNA damage</keyword>
<keyword evidence="15 18" id="KW-0539">Nucleus</keyword>
<dbReference type="GO" id="GO:0005634">
    <property type="term" value="C:nucleus"/>
    <property type="evidence" value="ECO:0007669"/>
    <property type="project" value="UniProtKB-SubCell"/>
</dbReference>
<dbReference type="InterPro" id="IPR006642">
    <property type="entry name" value="Rad18_UBZ4"/>
</dbReference>
<dbReference type="EMBL" id="PUHR01000234">
    <property type="protein sequence ID" value="KAG0657558.1"/>
    <property type="molecule type" value="Genomic_DNA"/>
</dbReference>
<dbReference type="Gene3D" id="3.30.40.10">
    <property type="entry name" value="Zinc/RING finger domain, C3HC4 (zinc finger)"/>
    <property type="match status" value="1"/>
</dbReference>
<dbReference type="PANTHER" id="PTHR14134">
    <property type="entry name" value="E3 UBIQUITIN-PROTEIN LIGASE RAD18"/>
    <property type="match status" value="1"/>
</dbReference>
<evidence type="ECO:0000256" key="5">
    <source>
        <dbReference type="ARBA" id="ARBA00012483"/>
    </source>
</evidence>
<dbReference type="InterPro" id="IPR003034">
    <property type="entry name" value="SAP_dom"/>
</dbReference>
<proteinExistence type="inferred from homology"/>
<evidence type="ECO:0000313" key="23">
    <source>
        <dbReference type="EMBL" id="KAG0657558.1"/>
    </source>
</evidence>
<feature type="compositionally biased region" description="Low complexity" evidence="19">
    <location>
        <begin position="478"/>
        <end position="489"/>
    </location>
</feature>
<evidence type="ECO:0000256" key="18">
    <source>
        <dbReference type="RuleBase" id="RU368093"/>
    </source>
</evidence>
<name>A0A9P6VYI9_MAUEX</name>
<feature type="domain" description="SAP" evidence="21">
    <location>
        <begin position="289"/>
        <end position="323"/>
    </location>
</feature>
<dbReference type="PANTHER" id="PTHR14134:SF2">
    <property type="entry name" value="E3 UBIQUITIN-PROTEIN LIGASE RAD18"/>
    <property type="match status" value="1"/>
</dbReference>
<dbReference type="Pfam" id="PF02037">
    <property type="entry name" value="SAP"/>
    <property type="match status" value="1"/>
</dbReference>
<evidence type="ECO:0000313" key="24">
    <source>
        <dbReference type="Proteomes" id="UP000750334"/>
    </source>
</evidence>
<comment type="subcellular location">
    <subcellularLocation>
        <location evidence="2 18">Nucleus</location>
    </subcellularLocation>
</comment>
<dbReference type="NCBIfam" id="TIGR00599">
    <property type="entry name" value="rad18"/>
    <property type="match status" value="1"/>
</dbReference>
<dbReference type="InterPro" id="IPR036361">
    <property type="entry name" value="SAP_dom_sf"/>
</dbReference>
<feature type="domain" description="RING-type" evidence="20">
    <location>
        <begin position="28"/>
        <end position="65"/>
    </location>
</feature>
<evidence type="ECO:0000256" key="17">
    <source>
        <dbReference type="PROSITE-ProRule" id="PRU01256"/>
    </source>
</evidence>
<comment type="caution">
    <text evidence="23">The sequence shown here is derived from an EMBL/GenBank/DDBJ whole genome shotgun (WGS) entry which is preliminary data.</text>
</comment>
<dbReference type="GO" id="GO:0008270">
    <property type="term" value="F:zinc ion binding"/>
    <property type="evidence" value="ECO:0007669"/>
    <property type="project" value="UniProtKB-KW"/>
</dbReference>
<comment type="catalytic activity">
    <reaction evidence="1 18">
        <text>S-ubiquitinyl-[E2 ubiquitin-conjugating enzyme]-L-cysteine + [acceptor protein]-L-lysine = [E2 ubiquitin-conjugating enzyme]-L-cysteine + N(6)-ubiquitinyl-[acceptor protein]-L-lysine.</text>
        <dbReference type="EC" id="2.3.2.27"/>
    </reaction>
</comment>
<keyword evidence="10 16" id="KW-0863">Zinc-finger</keyword>
<keyword evidence="12 18" id="KW-0862">Zinc</keyword>
<organism evidence="23 24">
    <name type="scientific">Maudiozyma exigua</name>
    <name type="common">Yeast</name>
    <name type="synonym">Kazachstania exigua</name>
    <dbReference type="NCBI Taxonomy" id="34358"/>
    <lineage>
        <taxon>Eukaryota</taxon>
        <taxon>Fungi</taxon>
        <taxon>Dikarya</taxon>
        <taxon>Ascomycota</taxon>
        <taxon>Saccharomycotina</taxon>
        <taxon>Saccharomycetes</taxon>
        <taxon>Saccharomycetales</taxon>
        <taxon>Saccharomycetaceae</taxon>
        <taxon>Maudiozyma</taxon>
    </lineage>
</organism>
<evidence type="ECO:0000256" key="7">
    <source>
        <dbReference type="ARBA" id="ARBA00022679"/>
    </source>
</evidence>
<sequence>MENQISDASDFAHTRIPKLSQLDTLLRCHICKDFLKVPVLTPCGHTFCSVCIREYINVQAKCPLCLTELRDSMLRSEFLVSEIIDTYRSIRSDILEIIKKPEDNAESRGNTSLIELGSEQDDSLIIDADSNEDDDIQIIESSGRKSLKRTTTDLTGSSSLRNGPRSKYFKTNSKAKRSSTASRIDSMIKKSVELVPCPICEKYFPVKELERTHLDECLTLQSLGRKPKEEPVKSKPVLKKPRVTPSEKSHLLRSHQDSKIEQDDSVSHVDKYLNSTADTGHQRLPKLDLPSMTITQVKQKLTNLGLSTNGSKQDMIARYNYFEILWNSNFCDSLNPVEVSELKRQLLSWEASRKVHNNKGSSNSIGALMTSRSDTQHAYKKLLLNLKTDKFDRKGWCTLFRKQFRRLIKDAKKMRKASIKGKEEVVSDKIQEDLIVKAETPNQVTKEKIADAVVEKPVPDSTNEEHVSDPSPEEQLTDPDLSMDLLDSLGTRSHSA</sequence>
<dbReference type="GO" id="GO:0006281">
    <property type="term" value="P:DNA repair"/>
    <property type="evidence" value="ECO:0007669"/>
    <property type="project" value="UniProtKB-KW"/>
</dbReference>
<comment type="subunit">
    <text evidence="18">Interacts with E2 UBC2, forming a complex with ubiquitin ligase activity.</text>
</comment>
<feature type="region of interest" description="Disordered" evidence="19">
    <location>
        <begin position="147"/>
        <end position="182"/>
    </location>
</feature>
<dbReference type="SMART" id="SM00184">
    <property type="entry name" value="RING"/>
    <property type="match status" value="1"/>
</dbReference>
<accession>A0A9P6VYI9</accession>
<dbReference type="EC" id="2.3.2.27" evidence="5 18"/>
<evidence type="ECO:0000256" key="15">
    <source>
        <dbReference type="ARBA" id="ARBA00023242"/>
    </source>
</evidence>
<dbReference type="GO" id="GO:0003697">
    <property type="term" value="F:single-stranded DNA binding"/>
    <property type="evidence" value="ECO:0007669"/>
    <property type="project" value="UniProtKB-UniRule"/>
</dbReference>
<dbReference type="SMART" id="SM00734">
    <property type="entry name" value="ZnF_Rad18"/>
    <property type="match status" value="1"/>
</dbReference>
<dbReference type="GO" id="GO:0006513">
    <property type="term" value="P:protein monoubiquitination"/>
    <property type="evidence" value="ECO:0007669"/>
    <property type="project" value="InterPro"/>
</dbReference>
<dbReference type="PROSITE" id="PS50800">
    <property type="entry name" value="SAP"/>
    <property type="match status" value="1"/>
</dbReference>
<dbReference type="Pfam" id="PF13923">
    <property type="entry name" value="zf-C3HC4_2"/>
    <property type="match status" value="1"/>
</dbReference>
<evidence type="ECO:0000259" key="22">
    <source>
        <dbReference type="PROSITE" id="PS51908"/>
    </source>
</evidence>
<evidence type="ECO:0000259" key="21">
    <source>
        <dbReference type="PROSITE" id="PS50800"/>
    </source>
</evidence>
<comment type="function">
    <text evidence="18">E3 RING-finger protein, member of the UBC2/RAD6 epistasis group. Associates to the E2 ubiquitin conjugating enzyme UBC2/RAD6 to form the UBC2-RAD18 ubiquitin ligase complex involved in postreplicative repair (PRR) of damaged DNA.</text>
</comment>
<protein>
    <recommendedName>
        <fullName evidence="6 18">Postreplication repair E3 ubiquitin-protein ligase RAD18</fullName>
        <ecNumber evidence="5 18">2.3.2.27</ecNumber>
    </recommendedName>
    <alternativeName>
        <fullName evidence="18">RING-type E3 ubiquitin transferase RAD18</fullName>
    </alternativeName>
</protein>
<dbReference type="GO" id="GO:0061630">
    <property type="term" value="F:ubiquitin protein ligase activity"/>
    <property type="evidence" value="ECO:0007669"/>
    <property type="project" value="UniProtKB-UniRule"/>
</dbReference>
<dbReference type="AlphaFoldDB" id="A0A9P6VYI9"/>
<dbReference type="InterPro" id="IPR013083">
    <property type="entry name" value="Znf_RING/FYVE/PHD"/>
</dbReference>
<feature type="region of interest" description="Disordered" evidence="19">
    <location>
        <begin position="447"/>
        <end position="496"/>
    </location>
</feature>
<feature type="region of interest" description="Disordered" evidence="19">
    <location>
        <begin position="228"/>
        <end position="266"/>
    </location>
</feature>
<keyword evidence="7 18" id="KW-0808">Transferase</keyword>
<evidence type="ECO:0000256" key="19">
    <source>
        <dbReference type="SAM" id="MobiDB-lite"/>
    </source>
</evidence>
<evidence type="ECO:0000256" key="14">
    <source>
        <dbReference type="ARBA" id="ARBA00023204"/>
    </source>
</evidence>
<evidence type="ECO:0000256" key="10">
    <source>
        <dbReference type="ARBA" id="ARBA00022771"/>
    </source>
</evidence>
<feature type="domain" description="UBZ4-type" evidence="22">
    <location>
        <begin position="194"/>
        <end position="222"/>
    </location>
</feature>
<evidence type="ECO:0000256" key="13">
    <source>
        <dbReference type="ARBA" id="ARBA00023125"/>
    </source>
</evidence>
<dbReference type="FunFam" id="3.30.40.10:FF:000172">
    <property type="entry name" value="E3 ubiquitin-protein ligase RAD18"/>
    <property type="match status" value="1"/>
</dbReference>
<dbReference type="GO" id="GO:0006301">
    <property type="term" value="P:DNA damage tolerance"/>
    <property type="evidence" value="ECO:0007669"/>
    <property type="project" value="InterPro"/>
</dbReference>
<evidence type="ECO:0000256" key="1">
    <source>
        <dbReference type="ARBA" id="ARBA00000900"/>
    </source>
</evidence>
<evidence type="ECO:0000256" key="8">
    <source>
        <dbReference type="ARBA" id="ARBA00022723"/>
    </source>
</evidence>
<comment type="pathway">
    <text evidence="3 18">Protein modification; protein ubiquitination.</text>
</comment>
<dbReference type="SMART" id="SM00513">
    <property type="entry name" value="SAP"/>
    <property type="match status" value="1"/>
</dbReference>
<reference evidence="23 24" key="1">
    <citation type="submission" date="2020-11" db="EMBL/GenBank/DDBJ databases">
        <title>Kefir isolates.</title>
        <authorList>
            <person name="Marcisauskas S."/>
            <person name="Kim Y."/>
            <person name="Blasche S."/>
        </authorList>
    </citation>
    <scope>NUCLEOTIDE SEQUENCE [LARGE SCALE GENOMIC DNA]</scope>
    <source>
        <strain evidence="23 24">OG2</strain>
    </source>
</reference>
<dbReference type="Proteomes" id="UP000750334">
    <property type="component" value="Unassembled WGS sequence"/>
</dbReference>
<comment type="similarity">
    <text evidence="4 18">Belongs to the RAD18 family.</text>
</comment>
<keyword evidence="11 18" id="KW-0833">Ubl conjugation pathway</keyword>
<keyword evidence="8 18" id="KW-0479">Metal-binding</keyword>
<evidence type="ECO:0000256" key="9">
    <source>
        <dbReference type="ARBA" id="ARBA00022763"/>
    </source>
</evidence>
<evidence type="ECO:0000256" key="2">
    <source>
        <dbReference type="ARBA" id="ARBA00004123"/>
    </source>
</evidence>
<dbReference type="SUPFAM" id="SSF57850">
    <property type="entry name" value="RING/U-box"/>
    <property type="match status" value="1"/>
</dbReference>
<dbReference type="InterPro" id="IPR017907">
    <property type="entry name" value="Znf_RING_CS"/>
</dbReference>
<gene>
    <name evidence="23" type="primary">RAD18</name>
    <name evidence="23" type="ORF">C6P45_002413</name>
</gene>
<feature type="compositionally biased region" description="Basic and acidic residues" evidence="19">
    <location>
        <begin position="447"/>
        <end position="468"/>
    </location>
</feature>
<evidence type="ECO:0000256" key="3">
    <source>
        <dbReference type="ARBA" id="ARBA00004906"/>
    </source>
</evidence>
<dbReference type="InterPro" id="IPR004580">
    <property type="entry name" value="Rad18_fungi"/>
</dbReference>
<keyword evidence="14 17" id="KW-0234">DNA repair</keyword>
<dbReference type="InterPro" id="IPR001841">
    <property type="entry name" value="Znf_RING"/>
</dbReference>
<evidence type="ECO:0000256" key="4">
    <source>
        <dbReference type="ARBA" id="ARBA00009506"/>
    </source>
</evidence>
<dbReference type="Gene3D" id="1.10.720.30">
    <property type="entry name" value="SAP domain"/>
    <property type="match status" value="1"/>
</dbReference>
<dbReference type="PROSITE" id="PS00518">
    <property type="entry name" value="ZF_RING_1"/>
    <property type="match status" value="1"/>
</dbReference>
<evidence type="ECO:0000256" key="6">
    <source>
        <dbReference type="ARBA" id="ARBA00015551"/>
    </source>
</evidence>
<dbReference type="OrthoDB" id="9049620at2759"/>
<dbReference type="PROSITE" id="PS51908">
    <property type="entry name" value="ZF_UBZ4"/>
    <property type="match status" value="1"/>
</dbReference>
<evidence type="ECO:0000256" key="16">
    <source>
        <dbReference type="PROSITE-ProRule" id="PRU00175"/>
    </source>
</evidence>
<evidence type="ECO:0000256" key="11">
    <source>
        <dbReference type="ARBA" id="ARBA00022786"/>
    </source>
</evidence>
<dbReference type="GO" id="GO:0097505">
    <property type="term" value="C:Rad6-Rad18 complex"/>
    <property type="evidence" value="ECO:0007669"/>
    <property type="project" value="TreeGrafter"/>
</dbReference>
<keyword evidence="13 18" id="KW-0238">DNA-binding</keyword>
<dbReference type="Gene3D" id="3.30.160.60">
    <property type="entry name" value="Classic Zinc Finger"/>
    <property type="match status" value="1"/>
</dbReference>
<feature type="compositionally biased region" description="Polar residues" evidence="19">
    <location>
        <begin position="152"/>
        <end position="161"/>
    </location>
</feature>